<accession>A0A0B7FV76</accession>
<proteinExistence type="predicted"/>
<protein>
    <submittedName>
        <fullName evidence="1">Uncharacterized protein</fullName>
    </submittedName>
</protein>
<evidence type="ECO:0000313" key="2">
    <source>
        <dbReference type="Proteomes" id="UP000059188"/>
    </source>
</evidence>
<evidence type="ECO:0000313" key="1">
    <source>
        <dbReference type="EMBL" id="CEL61881.1"/>
    </source>
</evidence>
<sequence>MASMIMNALKEEVVASTSTVASVTSTAVSAGRSTVSRSVAASAPSASARAVASRPVTGLLGGAARSEAVHATSVETQSALANLSMAAPEGSVLSSVLGRATNAEAGTARGMLPELQELREQISQAAQQGFEELAGDKASLVEPPLTISEAAQYVEEVVAAK</sequence>
<dbReference type="EMBL" id="LN679105">
    <property type="protein sequence ID" value="CEL61881.1"/>
    <property type="molecule type" value="Genomic_DNA"/>
</dbReference>
<dbReference type="Proteomes" id="UP000059188">
    <property type="component" value="Unassembled WGS sequence"/>
</dbReference>
<dbReference type="AlphaFoldDB" id="A0A0B7FV76"/>
<organism evidence="1 2">
    <name type="scientific">Thanatephorus cucumeris (strain AG1-IB / isolate 7/3/14)</name>
    <name type="common">Lettuce bottom rot fungus</name>
    <name type="synonym">Rhizoctonia solani</name>
    <dbReference type="NCBI Taxonomy" id="1108050"/>
    <lineage>
        <taxon>Eukaryota</taxon>
        <taxon>Fungi</taxon>
        <taxon>Dikarya</taxon>
        <taxon>Basidiomycota</taxon>
        <taxon>Agaricomycotina</taxon>
        <taxon>Agaricomycetes</taxon>
        <taxon>Cantharellales</taxon>
        <taxon>Ceratobasidiaceae</taxon>
        <taxon>Rhizoctonia</taxon>
        <taxon>Rhizoctonia solani AG-1</taxon>
    </lineage>
</organism>
<gene>
    <name evidence="1" type="ORF">RSOLAG1IB_04631</name>
</gene>
<name>A0A0B7FV76_THACB</name>
<reference evidence="1 2" key="1">
    <citation type="submission" date="2014-11" db="EMBL/GenBank/DDBJ databases">
        <authorList>
            <person name="Wibberg Daniel"/>
        </authorList>
    </citation>
    <scope>NUCLEOTIDE SEQUENCE [LARGE SCALE GENOMIC DNA]</scope>
    <source>
        <strain evidence="1">Rhizoctonia solani AG1-IB 7/3/14</strain>
    </source>
</reference>
<dbReference type="OrthoDB" id="3255092at2759"/>
<keyword evidence="2" id="KW-1185">Reference proteome</keyword>